<sequence length="306" mass="34856">MKLSSLFIIVAIFISNTIIGQSLDDYKYVIIPAKYDFQKTDDQYQLNSLTKFLFEKEGFITQFDNLEMSSEIAKNPCDVLTARVNNTSNMFTTKMVIELINCKNQKVLITEEGKSKEKEYKKGYQEALRQAFESITAQNYNHANADKSQTSIAKSEIENAKNAAMEAAADAVEEAVQEVEIIESTEVEIPEEIQVAEVEEEIVEIEETLMETTSTSGFINNFKDLDQKGSLLGMPTAKKLYAQENRMGYNLVDSEPKIVFQLLKSGKEGVYYIKDRSGTFFKEGDKWYAEFYHGGHLIKGEYDVKW</sequence>
<reference evidence="2 3" key="1">
    <citation type="submission" date="2020-12" db="EMBL/GenBank/DDBJ databases">
        <title>Aureibaculum luteum sp. nov. and Aureibaculum flavum sp. nov., novel members of the family Flavobacteriaceae isolated from Antarctic intertidal sediments.</title>
        <authorList>
            <person name="He X."/>
            <person name="Zhang X."/>
        </authorList>
    </citation>
    <scope>NUCLEOTIDE SEQUENCE [LARGE SCALE GENOMIC DNA]</scope>
    <source>
        <strain evidence="2 3">A20</strain>
    </source>
</reference>
<evidence type="ECO:0000313" key="2">
    <source>
        <dbReference type="EMBL" id="MBJ2175032.1"/>
    </source>
</evidence>
<gene>
    <name evidence="2" type="ORF">JBL43_12340</name>
</gene>
<keyword evidence="3" id="KW-1185">Reference proteome</keyword>
<dbReference type="EMBL" id="JAEHFJ010000005">
    <property type="protein sequence ID" value="MBJ2175032.1"/>
    <property type="molecule type" value="Genomic_DNA"/>
</dbReference>
<proteinExistence type="predicted"/>
<evidence type="ECO:0000256" key="1">
    <source>
        <dbReference type="SAM" id="Coils"/>
    </source>
</evidence>
<dbReference type="RefSeq" id="WP_198841735.1">
    <property type="nucleotide sequence ID" value="NZ_JAEHFJ010000005.1"/>
</dbReference>
<evidence type="ECO:0000313" key="3">
    <source>
        <dbReference type="Proteomes" id="UP000623301"/>
    </source>
</evidence>
<feature type="coiled-coil region" evidence="1">
    <location>
        <begin position="154"/>
        <end position="215"/>
    </location>
</feature>
<dbReference type="Proteomes" id="UP000623301">
    <property type="component" value="Unassembled WGS sequence"/>
</dbReference>
<comment type="caution">
    <text evidence="2">The sequence shown here is derived from an EMBL/GenBank/DDBJ whole genome shotgun (WGS) entry which is preliminary data.</text>
</comment>
<organism evidence="2 3">
    <name type="scientific">Aureibaculum flavum</name>
    <dbReference type="NCBI Taxonomy" id="2795986"/>
    <lineage>
        <taxon>Bacteria</taxon>
        <taxon>Pseudomonadati</taxon>
        <taxon>Bacteroidota</taxon>
        <taxon>Flavobacteriia</taxon>
        <taxon>Flavobacteriales</taxon>
        <taxon>Flavobacteriaceae</taxon>
        <taxon>Aureibaculum</taxon>
    </lineage>
</organism>
<accession>A0ABS0WSS6</accession>
<keyword evidence="1" id="KW-0175">Coiled coil</keyword>
<name>A0ABS0WSS6_9FLAO</name>
<protein>
    <submittedName>
        <fullName evidence="2">Uncharacterized protein</fullName>
    </submittedName>
</protein>